<protein>
    <recommendedName>
        <fullName evidence="3">Porin</fullName>
    </recommendedName>
</protein>
<reference evidence="1" key="1">
    <citation type="journal article" date="2014" name="Int. J. Syst. Evol. Microbiol.">
        <title>Complete genome sequence of Corynebacterium casei LMG S-19264T (=DSM 44701T), isolated from a smear-ripened cheese.</title>
        <authorList>
            <consortium name="US DOE Joint Genome Institute (JGI-PGF)"/>
            <person name="Walter F."/>
            <person name="Albersmeier A."/>
            <person name="Kalinowski J."/>
            <person name="Ruckert C."/>
        </authorList>
    </citation>
    <scope>NUCLEOTIDE SEQUENCE</scope>
    <source>
        <strain evidence="1">KCTC 23430</strain>
    </source>
</reference>
<dbReference type="Gene3D" id="2.40.160.10">
    <property type="entry name" value="Porin"/>
    <property type="match status" value="1"/>
</dbReference>
<organism evidence="1 2">
    <name type="scientific">Parahalioglobus pacificus</name>
    <dbReference type="NCBI Taxonomy" id="930806"/>
    <lineage>
        <taxon>Bacteria</taxon>
        <taxon>Pseudomonadati</taxon>
        <taxon>Pseudomonadota</taxon>
        <taxon>Gammaproteobacteria</taxon>
        <taxon>Cellvibrionales</taxon>
        <taxon>Halieaceae</taxon>
        <taxon>Parahalioglobus</taxon>
    </lineage>
</organism>
<dbReference type="AlphaFoldDB" id="A0A918XEH4"/>
<sequence>MQQELHWKRVEDQDTGRRRYLVGGYLQGGWFPATNWSSLPTQWELAARYAYVDPDLTPLENTEFSLASNWFFNGHRNKLTAEASYLRTASTDFAENPDVDGWRLRLQWDISI</sequence>
<comment type="caution">
    <text evidence="1">The sequence shown here is derived from an EMBL/GenBank/DDBJ whole genome shotgun (WGS) entry which is preliminary data.</text>
</comment>
<dbReference type="SUPFAM" id="SSF56935">
    <property type="entry name" value="Porins"/>
    <property type="match status" value="1"/>
</dbReference>
<evidence type="ECO:0000313" key="2">
    <source>
        <dbReference type="Proteomes" id="UP000644693"/>
    </source>
</evidence>
<evidence type="ECO:0008006" key="3">
    <source>
        <dbReference type="Google" id="ProtNLM"/>
    </source>
</evidence>
<gene>
    <name evidence="1" type="ORF">GCM10007053_07970</name>
</gene>
<dbReference type="EMBL" id="BMYM01000001">
    <property type="protein sequence ID" value="GHD28521.1"/>
    <property type="molecule type" value="Genomic_DNA"/>
</dbReference>
<keyword evidence="2" id="KW-1185">Reference proteome</keyword>
<dbReference type="Proteomes" id="UP000644693">
    <property type="component" value="Unassembled WGS sequence"/>
</dbReference>
<dbReference type="InterPro" id="IPR023614">
    <property type="entry name" value="Porin_dom_sf"/>
</dbReference>
<proteinExistence type="predicted"/>
<dbReference type="InterPro" id="IPR010870">
    <property type="entry name" value="Porin_O/P"/>
</dbReference>
<dbReference type="Pfam" id="PF07396">
    <property type="entry name" value="Porin_O_P"/>
    <property type="match status" value="1"/>
</dbReference>
<evidence type="ECO:0000313" key="1">
    <source>
        <dbReference type="EMBL" id="GHD28521.1"/>
    </source>
</evidence>
<reference evidence="1" key="2">
    <citation type="submission" date="2020-09" db="EMBL/GenBank/DDBJ databases">
        <authorList>
            <person name="Sun Q."/>
            <person name="Kim S."/>
        </authorList>
    </citation>
    <scope>NUCLEOTIDE SEQUENCE</scope>
    <source>
        <strain evidence="1">KCTC 23430</strain>
    </source>
</reference>
<dbReference type="RefSeq" id="WP_189475337.1">
    <property type="nucleotide sequence ID" value="NZ_BMYM01000001.1"/>
</dbReference>
<accession>A0A918XEH4</accession>
<name>A0A918XEH4_9GAMM</name>